<dbReference type="PROSITE" id="PS00518">
    <property type="entry name" value="ZF_RING_1"/>
    <property type="match status" value="1"/>
</dbReference>
<reference evidence="6 7" key="1">
    <citation type="submission" date="2024-05" db="EMBL/GenBank/DDBJ databases">
        <authorList>
            <person name="Wallberg A."/>
        </authorList>
    </citation>
    <scope>NUCLEOTIDE SEQUENCE [LARGE SCALE GENOMIC DNA]</scope>
</reference>
<dbReference type="PANTHER" id="PTHR47156:SF10">
    <property type="entry name" value="E3 UBIQUITIN-PROTEIN LIGASE TRIM-21-RELATED"/>
    <property type="match status" value="1"/>
</dbReference>
<keyword evidence="3" id="KW-0862">Zinc</keyword>
<dbReference type="Proteomes" id="UP001497623">
    <property type="component" value="Unassembled WGS sequence"/>
</dbReference>
<keyword evidence="2 4" id="KW-0863">Zinc-finger</keyword>
<dbReference type="InterPro" id="IPR001841">
    <property type="entry name" value="Znf_RING"/>
</dbReference>
<keyword evidence="1" id="KW-0479">Metal-binding</keyword>
<feature type="domain" description="RING-type" evidence="5">
    <location>
        <begin position="6"/>
        <end position="49"/>
    </location>
</feature>
<evidence type="ECO:0000313" key="7">
    <source>
        <dbReference type="Proteomes" id="UP001497623"/>
    </source>
</evidence>
<gene>
    <name evidence="6" type="ORF">MNOR_LOCUS35834</name>
</gene>
<dbReference type="GO" id="GO:0008270">
    <property type="term" value="F:zinc ion binding"/>
    <property type="evidence" value="ECO:0007669"/>
    <property type="project" value="UniProtKB-KW"/>
</dbReference>
<dbReference type="Gene3D" id="3.30.40.10">
    <property type="entry name" value="Zinc/RING finger domain, C3HC4 (zinc finger)"/>
    <property type="match status" value="1"/>
</dbReference>
<organism evidence="6 7">
    <name type="scientific">Meganyctiphanes norvegica</name>
    <name type="common">Northern krill</name>
    <name type="synonym">Thysanopoda norvegica</name>
    <dbReference type="NCBI Taxonomy" id="48144"/>
    <lineage>
        <taxon>Eukaryota</taxon>
        <taxon>Metazoa</taxon>
        <taxon>Ecdysozoa</taxon>
        <taxon>Arthropoda</taxon>
        <taxon>Crustacea</taxon>
        <taxon>Multicrustacea</taxon>
        <taxon>Malacostraca</taxon>
        <taxon>Eumalacostraca</taxon>
        <taxon>Eucarida</taxon>
        <taxon>Euphausiacea</taxon>
        <taxon>Euphausiidae</taxon>
        <taxon>Meganyctiphanes</taxon>
    </lineage>
</organism>
<evidence type="ECO:0000256" key="4">
    <source>
        <dbReference type="PROSITE-ProRule" id="PRU00175"/>
    </source>
</evidence>
<accession>A0AAV2SGK8</accession>
<evidence type="ECO:0000313" key="6">
    <source>
        <dbReference type="EMBL" id="CAL4184405.1"/>
    </source>
</evidence>
<dbReference type="SMART" id="SM00184">
    <property type="entry name" value="RING"/>
    <property type="match status" value="1"/>
</dbReference>
<evidence type="ECO:0000256" key="3">
    <source>
        <dbReference type="ARBA" id="ARBA00022833"/>
    </source>
</evidence>
<proteinExistence type="predicted"/>
<sequence>MDENECIVCFSIYDDKERRPRFMPCGHTLCSSCLEKAISDNSKMCPKCRRKYQASSMNDLPVNFSLMGLVTSERLPECPEHQLPLSHRCTTHKAWICQSCLTEDHSPGSCNIITLREELSIKKSAQLDLAQQLLNKFEEKCKKSDDSKHPYLKLIEESEYDILRLEAIVNDLQAEIHRKRTFKAQMENNYSMFEYKLSIIRGKRSSYDAVVRSLKSSETLKEVSRCSVEVQKEAKKLQLIACEIEKEEELMLRSSDVTAQTRLGLSLGNHKLSVIDGRHHLHVIQEKSNFLTSHKSIQ</sequence>
<protein>
    <recommendedName>
        <fullName evidence="5">RING-type domain-containing protein</fullName>
    </recommendedName>
</protein>
<dbReference type="Gene3D" id="3.30.160.60">
    <property type="entry name" value="Classic Zinc Finger"/>
    <property type="match status" value="1"/>
</dbReference>
<dbReference type="SUPFAM" id="SSF57845">
    <property type="entry name" value="B-box zinc-binding domain"/>
    <property type="match status" value="1"/>
</dbReference>
<comment type="caution">
    <text evidence="6">The sequence shown here is derived from an EMBL/GenBank/DDBJ whole genome shotgun (WGS) entry which is preliminary data.</text>
</comment>
<dbReference type="SUPFAM" id="SSF57850">
    <property type="entry name" value="RING/U-box"/>
    <property type="match status" value="1"/>
</dbReference>
<dbReference type="Pfam" id="PF13920">
    <property type="entry name" value="zf-C3HC4_3"/>
    <property type="match status" value="1"/>
</dbReference>
<dbReference type="InterPro" id="IPR017907">
    <property type="entry name" value="Znf_RING_CS"/>
</dbReference>
<evidence type="ECO:0000256" key="2">
    <source>
        <dbReference type="ARBA" id="ARBA00022771"/>
    </source>
</evidence>
<name>A0AAV2SGK8_MEGNR</name>
<dbReference type="InterPro" id="IPR013083">
    <property type="entry name" value="Znf_RING/FYVE/PHD"/>
</dbReference>
<keyword evidence="7" id="KW-1185">Reference proteome</keyword>
<dbReference type="PANTHER" id="PTHR47156">
    <property type="entry name" value="PROTEIN CBG20824"/>
    <property type="match status" value="1"/>
</dbReference>
<evidence type="ECO:0000256" key="1">
    <source>
        <dbReference type="ARBA" id="ARBA00022723"/>
    </source>
</evidence>
<dbReference type="EMBL" id="CAXKWB010061687">
    <property type="protein sequence ID" value="CAL4184405.1"/>
    <property type="molecule type" value="Genomic_DNA"/>
</dbReference>
<dbReference type="AlphaFoldDB" id="A0AAV2SGK8"/>
<dbReference type="InterPro" id="IPR052667">
    <property type="entry name" value="E3_ubiquitin-ligase_RING"/>
</dbReference>
<feature type="non-terminal residue" evidence="6">
    <location>
        <position position="298"/>
    </location>
</feature>
<evidence type="ECO:0000259" key="5">
    <source>
        <dbReference type="PROSITE" id="PS50089"/>
    </source>
</evidence>
<dbReference type="PROSITE" id="PS50089">
    <property type="entry name" value="ZF_RING_2"/>
    <property type="match status" value="1"/>
</dbReference>